<evidence type="ECO:0000256" key="2">
    <source>
        <dbReference type="RuleBase" id="RU003707"/>
    </source>
</evidence>
<proteinExistence type="inferred from homology"/>
<dbReference type="PANTHER" id="PTHR11941">
    <property type="entry name" value="ENOYL-COA HYDRATASE-RELATED"/>
    <property type="match status" value="1"/>
</dbReference>
<sequence length="257" mass="27511">MTDEVTYHAADGIAEITLGRGPVNALSVDFLEAILNGFRRAAADDAVRAVILRSALPRRFSAGLDLDILVGKSGLEVRRFLERLYVGLADVQYGMGKPTIAAVNGAARGGGMTLAISCDVIIAAEGASFGYPEIELGLIPAIHFAHLPRIVGRHRAFDLLFSGRRFEAAEAAAMGLVSRVVPDDALDGEARALAADFASKPPIAMRLGRAAFMRANDLDYRRSIANAVEDFCGLAATDEAQEGLAAFLEKREPAWRR</sequence>
<reference evidence="3 4" key="1">
    <citation type="submission" date="2022-06" db="EMBL/GenBank/DDBJ databases">
        <title>Roseomonas CN29.</title>
        <authorList>
            <person name="Cheng Y."/>
            <person name="He X."/>
        </authorList>
    </citation>
    <scope>NUCLEOTIDE SEQUENCE [LARGE SCALE GENOMIC DNA]</scope>
    <source>
        <strain evidence="3 4">CN29</strain>
    </source>
</reference>
<dbReference type="CDD" id="cd06558">
    <property type="entry name" value="crotonase-like"/>
    <property type="match status" value="1"/>
</dbReference>
<evidence type="ECO:0000313" key="4">
    <source>
        <dbReference type="Proteomes" id="UP001524642"/>
    </source>
</evidence>
<dbReference type="EMBL" id="JANJOU010000010">
    <property type="protein sequence ID" value="MCR0983099.1"/>
    <property type="molecule type" value="Genomic_DNA"/>
</dbReference>
<comment type="similarity">
    <text evidence="1 2">Belongs to the enoyl-CoA hydratase/isomerase family.</text>
</comment>
<dbReference type="InterPro" id="IPR029045">
    <property type="entry name" value="ClpP/crotonase-like_dom_sf"/>
</dbReference>
<dbReference type="RefSeq" id="WP_257716768.1">
    <property type="nucleotide sequence ID" value="NZ_JANJOU010000010.1"/>
</dbReference>
<organism evidence="3 4">
    <name type="scientific">Roseomonas populi</name>
    <dbReference type="NCBI Taxonomy" id="3121582"/>
    <lineage>
        <taxon>Bacteria</taxon>
        <taxon>Pseudomonadati</taxon>
        <taxon>Pseudomonadota</taxon>
        <taxon>Alphaproteobacteria</taxon>
        <taxon>Acetobacterales</taxon>
        <taxon>Roseomonadaceae</taxon>
        <taxon>Roseomonas</taxon>
    </lineage>
</organism>
<gene>
    <name evidence="3" type="ORF">NRP21_13665</name>
</gene>
<protein>
    <submittedName>
        <fullName evidence="3">Enoyl-CoA hydratase/isomerase family protein</fullName>
    </submittedName>
</protein>
<evidence type="ECO:0000313" key="3">
    <source>
        <dbReference type="EMBL" id="MCR0983099.1"/>
    </source>
</evidence>
<accession>A0ABT1X4R5</accession>
<dbReference type="PROSITE" id="PS00166">
    <property type="entry name" value="ENOYL_COA_HYDRATASE"/>
    <property type="match status" value="1"/>
</dbReference>
<dbReference type="InterPro" id="IPR018376">
    <property type="entry name" value="Enoyl-CoA_hyd/isom_CS"/>
</dbReference>
<evidence type="ECO:0000256" key="1">
    <source>
        <dbReference type="ARBA" id="ARBA00005254"/>
    </source>
</evidence>
<dbReference type="Gene3D" id="3.90.226.10">
    <property type="entry name" value="2-enoyl-CoA Hydratase, Chain A, domain 1"/>
    <property type="match status" value="1"/>
</dbReference>
<dbReference type="InterPro" id="IPR001753">
    <property type="entry name" value="Enoyl-CoA_hydra/iso"/>
</dbReference>
<dbReference type="Pfam" id="PF00378">
    <property type="entry name" value="ECH_1"/>
    <property type="match status" value="1"/>
</dbReference>
<dbReference type="SUPFAM" id="SSF52096">
    <property type="entry name" value="ClpP/crotonase"/>
    <property type="match status" value="1"/>
</dbReference>
<dbReference type="PANTHER" id="PTHR11941:SF54">
    <property type="entry name" value="ENOYL-COA HYDRATASE, MITOCHONDRIAL"/>
    <property type="match status" value="1"/>
</dbReference>
<name>A0ABT1X4R5_9PROT</name>
<comment type="caution">
    <text evidence="3">The sequence shown here is derived from an EMBL/GenBank/DDBJ whole genome shotgun (WGS) entry which is preliminary data.</text>
</comment>
<dbReference type="Proteomes" id="UP001524642">
    <property type="component" value="Unassembled WGS sequence"/>
</dbReference>
<keyword evidence="4" id="KW-1185">Reference proteome</keyword>